<feature type="compositionally biased region" description="Low complexity" evidence="1">
    <location>
        <begin position="1"/>
        <end position="13"/>
    </location>
</feature>
<evidence type="ECO:0000256" key="1">
    <source>
        <dbReference type="SAM" id="MobiDB-lite"/>
    </source>
</evidence>
<name>A0A8S2T8A8_9BILA</name>
<dbReference type="AlphaFoldDB" id="A0A8S2T8A8"/>
<evidence type="ECO:0000313" key="2">
    <source>
        <dbReference type="EMBL" id="CAF4265854.1"/>
    </source>
</evidence>
<proteinExistence type="predicted"/>
<feature type="region of interest" description="Disordered" evidence="1">
    <location>
        <begin position="1"/>
        <end position="28"/>
    </location>
</feature>
<reference evidence="2" key="1">
    <citation type="submission" date="2021-02" db="EMBL/GenBank/DDBJ databases">
        <authorList>
            <person name="Nowell W R."/>
        </authorList>
    </citation>
    <scope>NUCLEOTIDE SEQUENCE</scope>
</reference>
<accession>A0A8S2T8A8</accession>
<comment type="caution">
    <text evidence="2">The sequence shown here is derived from an EMBL/GenBank/DDBJ whole genome shotgun (WGS) entry which is preliminary data.</text>
</comment>
<evidence type="ECO:0000313" key="3">
    <source>
        <dbReference type="Proteomes" id="UP000676336"/>
    </source>
</evidence>
<sequence>MTSSAVATSTSNSDETIHPSTHHVSDNE</sequence>
<protein>
    <submittedName>
        <fullName evidence="2">Uncharacterized protein</fullName>
    </submittedName>
</protein>
<organism evidence="2 3">
    <name type="scientific">Rotaria magnacalcarata</name>
    <dbReference type="NCBI Taxonomy" id="392030"/>
    <lineage>
        <taxon>Eukaryota</taxon>
        <taxon>Metazoa</taxon>
        <taxon>Spiralia</taxon>
        <taxon>Gnathifera</taxon>
        <taxon>Rotifera</taxon>
        <taxon>Eurotatoria</taxon>
        <taxon>Bdelloidea</taxon>
        <taxon>Philodinida</taxon>
        <taxon>Philodinidae</taxon>
        <taxon>Rotaria</taxon>
    </lineage>
</organism>
<feature type="non-terminal residue" evidence="2">
    <location>
        <position position="28"/>
    </location>
</feature>
<dbReference type="Proteomes" id="UP000676336">
    <property type="component" value="Unassembled WGS sequence"/>
</dbReference>
<gene>
    <name evidence="2" type="ORF">SMN809_LOCUS24615</name>
</gene>
<dbReference type="EMBL" id="CAJOBI010029676">
    <property type="protein sequence ID" value="CAF4265854.1"/>
    <property type="molecule type" value="Genomic_DNA"/>
</dbReference>